<organism evidence="1 2">
    <name type="scientific">Aedes aegypti</name>
    <name type="common">Yellowfever mosquito</name>
    <name type="synonym">Culex aegypti</name>
    <dbReference type="NCBI Taxonomy" id="7159"/>
    <lineage>
        <taxon>Eukaryota</taxon>
        <taxon>Metazoa</taxon>
        <taxon>Ecdysozoa</taxon>
        <taxon>Arthropoda</taxon>
        <taxon>Hexapoda</taxon>
        <taxon>Insecta</taxon>
        <taxon>Pterygota</taxon>
        <taxon>Neoptera</taxon>
        <taxon>Endopterygota</taxon>
        <taxon>Diptera</taxon>
        <taxon>Nematocera</taxon>
        <taxon>Culicoidea</taxon>
        <taxon>Culicidae</taxon>
        <taxon>Culicinae</taxon>
        <taxon>Aedini</taxon>
        <taxon>Aedes</taxon>
        <taxon>Stegomyia</taxon>
    </lineage>
</organism>
<dbReference type="GO" id="GO:0007131">
    <property type="term" value="P:reciprocal meiotic recombination"/>
    <property type="evidence" value="ECO:0007669"/>
    <property type="project" value="InterPro"/>
</dbReference>
<dbReference type="AlphaFoldDB" id="A0A1S4FQI2"/>
<proteinExistence type="predicted"/>
<sequence>MSTERDQLVCNARDCFKKIEGTAWITCCSHVFCAQHGKDAKLRQTTTGPCCPACGTRFRDELSIVERQLNSSLQARALLLCGYNPEVVMEIANNAITFWNFQKQQVCANLERKLEYYREMVCTMKRDGAQQKTENEVKIRRLEQQLEQAKVKLRQLDDERQAAKTRFGEPSRCVKKRKPDDFLL</sequence>
<dbReference type="EnsemblMetazoa" id="AAEL010421-RA">
    <property type="protein sequence ID" value="AAEL010421-PA"/>
    <property type="gene ID" value="AAEL010421"/>
</dbReference>
<dbReference type="GO" id="GO:0000795">
    <property type="term" value="C:synaptonemal complex"/>
    <property type="evidence" value="ECO:0007669"/>
    <property type="project" value="InterPro"/>
</dbReference>
<protein>
    <submittedName>
        <fullName evidence="1">Uncharacterized protein</fullName>
    </submittedName>
</protein>
<dbReference type="Proteomes" id="UP000008820">
    <property type="component" value="Chromosome 1"/>
</dbReference>
<name>A0A1S4FQI2_AEDAE</name>
<evidence type="ECO:0000313" key="2">
    <source>
        <dbReference type="Proteomes" id="UP000008820"/>
    </source>
</evidence>
<dbReference type="PANTHER" id="PTHR14305">
    <property type="entry name" value="E3 UBIQUITIN-PROTEIN LIGASE CCNB1IP1"/>
    <property type="match status" value="1"/>
</dbReference>
<dbReference type="PANTHER" id="PTHR14305:SF0">
    <property type="entry name" value="E3 UBIQUITIN-PROTEIN LIGASE CCNB1IP1"/>
    <property type="match status" value="1"/>
</dbReference>
<reference evidence="1 2" key="1">
    <citation type="submission" date="2017-06" db="EMBL/GenBank/DDBJ databases">
        <title>Aedes aegypti genome working group (AGWG) sequencing and assembly.</title>
        <authorList>
            <consortium name="Aedes aegypti Genome Working Group (AGWG)"/>
            <person name="Matthews B.J."/>
        </authorList>
    </citation>
    <scope>NUCLEOTIDE SEQUENCE [LARGE SCALE GENOMIC DNA]</scope>
    <source>
        <strain evidence="1 2">LVP_AGWG</strain>
    </source>
</reference>
<reference evidence="1" key="2">
    <citation type="submission" date="2020-05" db="UniProtKB">
        <authorList>
            <consortium name="EnsemblMetazoa"/>
        </authorList>
    </citation>
    <scope>IDENTIFICATION</scope>
    <source>
        <strain evidence="1">LVP_AGWG</strain>
    </source>
</reference>
<keyword evidence="2" id="KW-1185">Reference proteome</keyword>
<dbReference type="GO" id="GO:0061630">
    <property type="term" value="F:ubiquitin protein ligase activity"/>
    <property type="evidence" value="ECO:0007669"/>
    <property type="project" value="InterPro"/>
</dbReference>
<dbReference type="OrthoDB" id="2150267at2759"/>
<evidence type="ECO:0000313" key="1">
    <source>
        <dbReference type="EnsemblMetazoa" id="AAEL010421-PA"/>
    </source>
</evidence>
<gene>
    <name evidence="1" type="primary">5573317</name>
</gene>
<dbReference type="VEuPathDB" id="VectorBase:AAEL010421"/>
<accession>A0A1S4FQI2</accession>
<dbReference type="InterPro" id="IPR042448">
    <property type="entry name" value="CCNB1IP1"/>
</dbReference>
<dbReference type="InParanoid" id="A0A1S4FQI2"/>